<dbReference type="Gene3D" id="3.60.40.10">
    <property type="entry name" value="PPM-type phosphatase domain"/>
    <property type="match status" value="1"/>
</dbReference>
<dbReference type="Pfam" id="PF11196">
    <property type="entry name" value="DUF2834"/>
    <property type="match status" value="1"/>
</dbReference>
<organism evidence="4 5">
    <name type="scientific">Phycomyces blakesleeanus</name>
    <dbReference type="NCBI Taxonomy" id="4837"/>
    <lineage>
        <taxon>Eukaryota</taxon>
        <taxon>Fungi</taxon>
        <taxon>Fungi incertae sedis</taxon>
        <taxon>Mucoromycota</taxon>
        <taxon>Mucoromycotina</taxon>
        <taxon>Mucoromycetes</taxon>
        <taxon>Mucorales</taxon>
        <taxon>Phycomycetaceae</taxon>
        <taxon>Phycomyces</taxon>
    </lineage>
</organism>
<dbReference type="SMART" id="SM00332">
    <property type="entry name" value="PP2Cc"/>
    <property type="match status" value="1"/>
</dbReference>
<dbReference type="EMBL" id="JBCLYO010000002">
    <property type="protein sequence ID" value="KAL0092429.1"/>
    <property type="molecule type" value="Genomic_DNA"/>
</dbReference>
<keyword evidence="2" id="KW-0812">Transmembrane</keyword>
<evidence type="ECO:0000256" key="2">
    <source>
        <dbReference type="SAM" id="Phobius"/>
    </source>
</evidence>
<feature type="transmembrane region" description="Helical" evidence="2">
    <location>
        <begin position="894"/>
        <end position="917"/>
    </location>
</feature>
<feature type="transmembrane region" description="Helical" evidence="2">
    <location>
        <begin position="799"/>
        <end position="826"/>
    </location>
</feature>
<feature type="domain" description="PPM-type phosphatase" evidence="3">
    <location>
        <begin position="261"/>
        <end position="610"/>
    </location>
</feature>
<dbReference type="Proteomes" id="UP001448207">
    <property type="component" value="Unassembled WGS sequence"/>
</dbReference>
<keyword evidence="2" id="KW-0472">Membrane</keyword>
<keyword evidence="2" id="KW-1133">Transmembrane helix</keyword>
<proteinExistence type="predicted"/>
<evidence type="ECO:0000313" key="4">
    <source>
        <dbReference type="EMBL" id="KAL0092429.1"/>
    </source>
</evidence>
<name>A0ABR3B8N9_PHYBL</name>
<dbReference type="SUPFAM" id="SSF81606">
    <property type="entry name" value="PP2C-like"/>
    <property type="match status" value="1"/>
</dbReference>
<dbReference type="CDD" id="cd00143">
    <property type="entry name" value="PP2Cc"/>
    <property type="match status" value="1"/>
</dbReference>
<dbReference type="InterPro" id="IPR015655">
    <property type="entry name" value="PP2C"/>
</dbReference>
<evidence type="ECO:0000259" key="3">
    <source>
        <dbReference type="PROSITE" id="PS51746"/>
    </source>
</evidence>
<evidence type="ECO:0000256" key="1">
    <source>
        <dbReference type="SAM" id="MobiDB-lite"/>
    </source>
</evidence>
<feature type="transmembrane region" description="Helical" evidence="2">
    <location>
        <begin position="983"/>
        <end position="1004"/>
    </location>
</feature>
<dbReference type="PROSITE" id="PS51746">
    <property type="entry name" value="PPM_2"/>
    <property type="match status" value="1"/>
</dbReference>
<reference evidence="4 5" key="1">
    <citation type="submission" date="2024-04" db="EMBL/GenBank/DDBJ databases">
        <title>Symmetric and asymmetric DNA N6-adenine methylation regulates different biological responses in Mucorales.</title>
        <authorList>
            <consortium name="Lawrence Berkeley National Laboratory"/>
            <person name="Lax C."/>
            <person name="Mondo S.J."/>
            <person name="Osorio-Concepcion M."/>
            <person name="Muszewska A."/>
            <person name="Corrochano-Luque M."/>
            <person name="Gutierrez G."/>
            <person name="Riley R."/>
            <person name="Lipzen A."/>
            <person name="Guo J."/>
            <person name="Hundley H."/>
            <person name="Amirebrahimi M."/>
            <person name="Ng V."/>
            <person name="Lorenzo-Gutierrez D."/>
            <person name="Binder U."/>
            <person name="Yang J."/>
            <person name="Song Y."/>
            <person name="Canovas D."/>
            <person name="Navarro E."/>
            <person name="Freitag M."/>
            <person name="Gabaldon T."/>
            <person name="Grigoriev I.V."/>
            <person name="Corrochano L.M."/>
            <person name="Nicolas F.E."/>
            <person name="Garre V."/>
        </authorList>
    </citation>
    <scope>NUCLEOTIDE SEQUENCE [LARGE SCALE GENOMIC DNA]</scope>
    <source>
        <strain evidence="4 5">L51</strain>
    </source>
</reference>
<dbReference type="Pfam" id="PF00481">
    <property type="entry name" value="PP2C"/>
    <property type="match status" value="1"/>
</dbReference>
<feature type="transmembrane region" description="Helical" evidence="2">
    <location>
        <begin position="637"/>
        <end position="655"/>
    </location>
</feature>
<dbReference type="InterPro" id="IPR036457">
    <property type="entry name" value="PPM-type-like_dom_sf"/>
</dbReference>
<evidence type="ECO:0000313" key="5">
    <source>
        <dbReference type="Proteomes" id="UP001448207"/>
    </source>
</evidence>
<feature type="compositionally biased region" description="Basic residues" evidence="1">
    <location>
        <begin position="166"/>
        <end position="182"/>
    </location>
</feature>
<accession>A0ABR3B8N9</accession>
<dbReference type="PANTHER" id="PTHR13832">
    <property type="entry name" value="PROTEIN PHOSPHATASE 2C"/>
    <property type="match status" value="1"/>
</dbReference>
<dbReference type="PANTHER" id="PTHR13832:SF668">
    <property type="entry name" value="PROTEIN PHOSPHATASE 2C 39-RELATED"/>
    <property type="match status" value="1"/>
</dbReference>
<sequence length="1020" mass="115534">MKHTIDTELSQLQISDTLRKNASFMKIIAALFYHGNQPMSAAQLVMAVRSMKLLALKGETPKSTVQGIISFSRKTARQLEEEDPFDIDKDESGRWVTYRIASTVLNGTTLPDIKCIPQEPVTIQPSSDSSDPMEEDEKENGELELSGKRQRRTPVFYSPETAVRTDRRRSRINKTRAKPIHRKAPESSEIKFIALGTRVEKSPEVVDETILSWSLDSCPPEYTGCIEPIRKEYGIATQFAASQQTGYSYPRFRSQEKTKIRKSHCEDKFKVAEVILPINNTQVSVGRMFILADGHGGHGCAEFFVEKTPAAVRKLCAHYSPENFSSKSIHICFERDIKLMVNELDEEYLRLKRTQLQHNGQGDNDGCTLIINIFFGDWMINVNVGDSRTVLMEKPSVGKDVQSGSDCAMEVIFASQDHKPYLEYLAREIIEHGGEFVDAVQNRVIKVDFDTLKDKCNRTARRISLKHARIRPRDHPGIIQCDPFPEPKKIKNPFEKIRSREAKVPSLNVARSCGDLDFKMDDSSKIISCEPDVKFFRIARNGIREKKNFLFMSTDGTFDYMYEKSADRQNKAIARTLSPLLTPTITNESLLYTTRLFANRESRHAEIVHIRIQYTANSISSKQANQKLIFQKKKKKLSLFFLSFSLSFFITHIHTRYTNMVETIDYPCDIGILASYFVLIGLLVWRIWPLVYNSLRQSTLAPFGFIALAILAFASTWTYMLAFFNHSYQTWNASNPTHIESTLNKVSHWLHDVSLFDDAWRTVNVGIWQWLWSHQLCTFTVAVWTPLLAIEGARRKIPYAWAFMLLGQVVAISVATALFFAVMCISPTKIPYQPSRKFSVVLLGSVLGGLVTVVLSPFVAETPQFMPTLLVMHALLIIPLVYKPDSDAKSAEGGDLLSIIVTIATYMLATGANLILYCQQWFEAIVSLPPKSTAMDIIHQLSATFFSHPAQSSISSDILCVNLICMFWMAVDSVKTKQSIPYQVLALIVLTPILSASVTLPVFLACREYKDYVSHHNKSE</sequence>
<feature type="transmembrane region" description="Helical" evidence="2">
    <location>
        <begin position="838"/>
        <end position="859"/>
    </location>
</feature>
<protein>
    <recommendedName>
        <fullName evidence="3">PPM-type phosphatase domain-containing protein</fullName>
    </recommendedName>
</protein>
<gene>
    <name evidence="4" type="ORF">J3Q64DRAFT_1634050</name>
</gene>
<feature type="region of interest" description="Disordered" evidence="1">
    <location>
        <begin position="117"/>
        <end position="183"/>
    </location>
</feature>
<dbReference type="InterPro" id="IPR001932">
    <property type="entry name" value="PPM-type_phosphatase-like_dom"/>
</dbReference>
<dbReference type="InterPro" id="IPR021362">
    <property type="entry name" value="DUF2834"/>
</dbReference>
<keyword evidence="5" id="KW-1185">Reference proteome</keyword>
<feature type="transmembrane region" description="Helical" evidence="2">
    <location>
        <begin position="700"/>
        <end position="724"/>
    </location>
</feature>
<feature type="transmembrane region" description="Helical" evidence="2">
    <location>
        <begin position="670"/>
        <end position="688"/>
    </location>
</feature>
<feature type="transmembrane region" description="Helical" evidence="2">
    <location>
        <begin position="865"/>
        <end position="882"/>
    </location>
</feature>
<comment type="caution">
    <text evidence="4">The sequence shown here is derived from an EMBL/GenBank/DDBJ whole genome shotgun (WGS) entry which is preliminary data.</text>
</comment>